<evidence type="ECO:0000313" key="6">
    <source>
        <dbReference type="EMBL" id="QDZ12851.1"/>
    </source>
</evidence>
<dbReference type="Proteomes" id="UP000315364">
    <property type="component" value="Chromosome"/>
</dbReference>
<accession>A0A5B8LYF8</accession>
<keyword evidence="3" id="KW-0378">Hydrolase</keyword>
<organism evidence="6 7">
    <name type="scientific">Devosia ginsengisoli</name>
    <dbReference type="NCBI Taxonomy" id="400770"/>
    <lineage>
        <taxon>Bacteria</taxon>
        <taxon>Pseudomonadati</taxon>
        <taxon>Pseudomonadota</taxon>
        <taxon>Alphaproteobacteria</taxon>
        <taxon>Hyphomicrobiales</taxon>
        <taxon>Devosiaceae</taxon>
        <taxon>Devosia</taxon>
    </lineage>
</organism>
<dbReference type="Pfam" id="PF24827">
    <property type="entry name" value="AstE_AspA_cat"/>
    <property type="match status" value="1"/>
</dbReference>
<protein>
    <submittedName>
        <fullName evidence="6">Succinylglutamate desuccinylase</fullName>
    </submittedName>
</protein>
<comment type="cofactor">
    <cofactor evidence="1">
        <name>Zn(2+)</name>
        <dbReference type="ChEBI" id="CHEBI:29105"/>
    </cofactor>
</comment>
<evidence type="ECO:0000256" key="4">
    <source>
        <dbReference type="ARBA" id="ARBA00022833"/>
    </source>
</evidence>
<dbReference type="EMBL" id="CP042304">
    <property type="protein sequence ID" value="QDZ12851.1"/>
    <property type="molecule type" value="Genomic_DNA"/>
</dbReference>
<dbReference type="InterPro" id="IPR055438">
    <property type="entry name" value="AstE_AspA_cat"/>
</dbReference>
<dbReference type="PANTHER" id="PTHR37326">
    <property type="entry name" value="BLL3975 PROTEIN"/>
    <property type="match status" value="1"/>
</dbReference>
<dbReference type="GO" id="GO:0016811">
    <property type="term" value="F:hydrolase activity, acting on carbon-nitrogen (but not peptide) bonds, in linear amides"/>
    <property type="evidence" value="ECO:0007669"/>
    <property type="project" value="InterPro"/>
</dbReference>
<evidence type="ECO:0000259" key="5">
    <source>
        <dbReference type="Pfam" id="PF24827"/>
    </source>
</evidence>
<keyword evidence="7" id="KW-1185">Reference proteome</keyword>
<evidence type="ECO:0000313" key="7">
    <source>
        <dbReference type="Proteomes" id="UP000315364"/>
    </source>
</evidence>
<dbReference type="KEGG" id="dea:FPZ08_20150"/>
<dbReference type="SUPFAM" id="SSF53187">
    <property type="entry name" value="Zn-dependent exopeptidases"/>
    <property type="match status" value="1"/>
</dbReference>
<dbReference type="InterPro" id="IPR053138">
    <property type="entry name" value="N-alpha-Ac-DABA_deacetylase"/>
</dbReference>
<dbReference type="PIRSF" id="PIRSF039012">
    <property type="entry name" value="ASP"/>
    <property type="match status" value="1"/>
</dbReference>
<keyword evidence="2" id="KW-0479">Metal-binding</keyword>
<name>A0A5B8LYF8_9HYPH</name>
<feature type="domain" description="Succinylglutamate desuccinylase/Aspartoacylase catalytic" evidence="5">
    <location>
        <begin position="46"/>
        <end position="234"/>
    </location>
</feature>
<dbReference type="GO" id="GO:0016788">
    <property type="term" value="F:hydrolase activity, acting on ester bonds"/>
    <property type="evidence" value="ECO:0007669"/>
    <property type="project" value="InterPro"/>
</dbReference>
<dbReference type="PANTHER" id="PTHR37326:SF1">
    <property type="entry name" value="BLL3975 PROTEIN"/>
    <property type="match status" value="1"/>
</dbReference>
<proteinExistence type="predicted"/>
<keyword evidence="4" id="KW-0862">Zinc</keyword>
<dbReference type="RefSeq" id="WP_146292271.1">
    <property type="nucleotide sequence ID" value="NZ_CP042304.1"/>
</dbReference>
<gene>
    <name evidence="6" type="ORF">FPZ08_20150</name>
</gene>
<dbReference type="InterPro" id="IPR043795">
    <property type="entry name" value="N-alpha-Ac-DABA-like"/>
</dbReference>
<evidence type="ECO:0000256" key="2">
    <source>
        <dbReference type="ARBA" id="ARBA00022723"/>
    </source>
</evidence>
<reference evidence="6 7" key="1">
    <citation type="submission" date="2019-07" db="EMBL/GenBank/DDBJ databases">
        <title>Full genome sequence of Devosia sp. Gsoil 520.</title>
        <authorList>
            <person name="Im W.-T."/>
        </authorList>
    </citation>
    <scope>NUCLEOTIDE SEQUENCE [LARGE SCALE GENOMIC DNA]</scope>
    <source>
        <strain evidence="6 7">Gsoil 520</strain>
    </source>
</reference>
<evidence type="ECO:0000256" key="1">
    <source>
        <dbReference type="ARBA" id="ARBA00001947"/>
    </source>
</evidence>
<dbReference type="GO" id="GO:0046872">
    <property type="term" value="F:metal ion binding"/>
    <property type="evidence" value="ECO:0007669"/>
    <property type="project" value="UniProtKB-KW"/>
</dbReference>
<sequence length="335" mass="34758">MSGPAKLAVELDRPGRHFGELFIPHSHDRSAYGRLSVPVIVIKGGAGPTLLATAGVHGDEYEGQMALLHATQELDPKKLSGRLILVPVANPPASEAGRRTSPIDGGNLARSFPGRADGSLTEQLAEGIHRLLLPLADALFDFHSGGSTLEYLPCAFGRLPADAALAGRVLALMTAFGAPDTIVMTRPEASATLVSAALDRGIAAMATELAGGGGVTASSVNLARAGLGNVLAHLGMLEQSARDNPTRLLGVTPSHFLRAPGKGLFEPAVMLGEKVQAGQVAGWLWNAERPELAPEVLHSPADGVVVCRRVPANCAKADVLLHLAAPITTEQLLGK</sequence>
<dbReference type="AlphaFoldDB" id="A0A5B8LYF8"/>
<evidence type="ECO:0000256" key="3">
    <source>
        <dbReference type="ARBA" id="ARBA00022801"/>
    </source>
</evidence>
<dbReference type="CDD" id="cd06252">
    <property type="entry name" value="M14_ASTE_ASPA-like"/>
    <property type="match status" value="1"/>
</dbReference>
<dbReference type="OrthoDB" id="9782876at2"/>
<dbReference type="Gene3D" id="3.40.630.10">
    <property type="entry name" value="Zn peptidases"/>
    <property type="match status" value="1"/>
</dbReference>